<proteinExistence type="predicted"/>
<accession>A0A0L6JIW8</accession>
<organism evidence="3 4">
    <name type="scientific">Pseudobacteroides cellulosolvens ATCC 35603 = DSM 2933</name>
    <dbReference type="NCBI Taxonomy" id="398512"/>
    <lineage>
        <taxon>Bacteria</taxon>
        <taxon>Bacillati</taxon>
        <taxon>Bacillota</taxon>
        <taxon>Clostridia</taxon>
        <taxon>Eubacteriales</taxon>
        <taxon>Oscillospiraceae</taxon>
        <taxon>Pseudobacteroides</taxon>
    </lineage>
</organism>
<dbReference type="PROSITE" id="PS51272">
    <property type="entry name" value="SLH"/>
    <property type="match status" value="3"/>
</dbReference>
<evidence type="ECO:0000256" key="1">
    <source>
        <dbReference type="ARBA" id="ARBA00022737"/>
    </source>
</evidence>
<dbReference type="InterPro" id="IPR051465">
    <property type="entry name" value="Cell_Envelope_Struct_Comp"/>
</dbReference>
<keyword evidence="4" id="KW-1185">Reference proteome</keyword>
<evidence type="ECO:0000259" key="2">
    <source>
        <dbReference type="PROSITE" id="PS51272"/>
    </source>
</evidence>
<name>A0A0L6JIW8_9FIRM</name>
<evidence type="ECO:0000313" key="3">
    <source>
        <dbReference type="EMBL" id="KNY25392.1"/>
    </source>
</evidence>
<dbReference type="InterPro" id="IPR025883">
    <property type="entry name" value="Cadherin-like_domain"/>
</dbReference>
<reference evidence="4" key="1">
    <citation type="submission" date="2015-07" db="EMBL/GenBank/DDBJ databases">
        <title>Near-Complete Genome Sequence of the Cellulolytic Bacterium Bacteroides (Pseudobacteroides) cellulosolvens ATCC 35603.</title>
        <authorList>
            <person name="Dassa B."/>
            <person name="Utturkar S.M."/>
            <person name="Klingeman D.M."/>
            <person name="Hurt R.A."/>
            <person name="Keller M."/>
            <person name="Xu J."/>
            <person name="Reddy Y.H.K."/>
            <person name="Borovok I."/>
            <person name="Grinberg I.R."/>
            <person name="Lamed R."/>
            <person name="Zhivin O."/>
            <person name="Bayer E.A."/>
            <person name="Brown S.D."/>
        </authorList>
    </citation>
    <scope>NUCLEOTIDE SEQUENCE [LARGE SCALE GENOMIC DNA]</scope>
    <source>
        <strain evidence="4">DSM 2933</strain>
    </source>
</reference>
<feature type="domain" description="SLH" evidence="2">
    <location>
        <begin position="1112"/>
        <end position="1170"/>
    </location>
</feature>
<dbReference type="Pfam" id="PF12733">
    <property type="entry name" value="Cadherin-like"/>
    <property type="match status" value="1"/>
</dbReference>
<dbReference type="RefSeq" id="WP_050753043.1">
    <property type="nucleotide sequence ID" value="NZ_LGTC01000001.1"/>
</dbReference>
<feature type="domain" description="SLH" evidence="2">
    <location>
        <begin position="1171"/>
        <end position="1231"/>
    </location>
</feature>
<feature type="domain" description="SLH" evidence="2">
    <location>
        <begin position="1047"/>
        <end position="1110"/>
    </location>
</feature>
<dbReference type="Pfam" id="PF00395">
    <property type="entry name" value="SLH"/>
    <property type="match status" value="3"/>
</dbReference>
<comment type="caution">
    <text evidence="3">The sequence shown here is derived from an EMBL/GenBank/DDBJ whole genome shotgun (WGS) entry which is preliminary data.</text>
</comment>
<dbReference type="PANTHER" id="PTHR43308">
    <property type="entry name" value="OUTER MEMBRANE PROTEIN ALPHA-RELATED"/>
    <property type="match status" value="1"/>
</dbReference>
<gene>
    <name evidence="3" type="ORF">Bccel_0652</name>
</gene>
<dbReference type="InterPro" id="IPR001119">
    <property type="entry name" value="SLH_dom"/>
</dbReference>
<evidence type="ECO:0000313" key="4">
    <source>
        <dbReference type="Proteomes" id="UP000036923"/>
    </source>
</evidence>
<dbReference type="AlphaFoldDB" id="A0A0L6JIW8"/>
<protein>
    <submittedName>
        <fullName evidence="3">S-layer domain-containing protein</fullName>
    </submittedName>
</protein>
<dbReference type="STRING" id="398512.Bccel_0652"/>
<keyword evidence="1" id="KW-0677">Repeat</keyword>
<dbReference type="Proteomes" id="UP000036923">
    <property type="component" value="Unassembled WGS sequence"/>
</dbReference>
<sequence>MIHLGGEPIAIFNAKENIKNTIKGSSVYIAARELNVNGNIRAGADAQQLIVDDEIKAQIKRYEDSNIVTTSYEDCPLYNSASNIKAFWDPVSKKIVVDDINASGGNVFLSGQIMSTIKNTNGDSSGAIEALDGFSNINIVNNSNYAIEFNDIKVGQDFEGKIRVTDTAPMVYNSKNISEPVTKEYTRVNGKVFERVVNDGNGNQLSEKEVTNANFTPLSGLRYTWVTGERSVIKEDITYCSSSFWGIDWLSKDPDDIISYEKIKLDKVPLLEGEYVEYRPAVTEHYKSEESPKDFPTTTLKEREITHTCNWSEEYPWYKFKSNKYYAHEIYETGIKDIKRNSIEADAPIKIGFIGFEDHGTFSIDSKAGEISFNKGFGNDSTDIKIDAAKISSAPAVVLWAKGVTLSSKSGIGDAANPLCIETKNGEAINISSSKGNVYLLKDNGNLILDSVKVPDGDLVIVADGDIASKDIESIIETKGIDFTSRNGKITGINLSSSTNPIMANALEDIDINVLKGNAIIGNIDSLKGAVKIIVTKGSLISKESTSPALALLDYKKDKLILDTGYNSSWIKAGEITIEAQNVGNTPTITVNKNSLSGQILNALEDNPDVKYLVQKTLVQNYPLSEKDIKKEFIKLFDEEDKTDMTKYLIDKINEIPNKVNISKDEQFAQILNSIVFFDCNKFYEDVKGFLDEKSLTDEIKGLINNSARTEIESQKLNRLILEISYPKEIVKSVPVEIEETYVELPYINDINIEAGKLNIKSGHDEFSVDQDGNTNSKYVPGNIYVEGKEEISLGTITGDNVVITFDKGIKAAESGTAGITAKNVFLTVNGNGSIGNTKEPLEIYADKISGKTQGVIAITTKDIDDDVTTKENINVGYIYGLDTVSLISSGSITAAYTDMGYNIESRNPNLKWAVDLDKDENSVKVYKIPLPVTNIESFYVKGTDNGLKSLEIFGEDNTVIPLSPQFSPSNLEYTAKVSSKTENITVKIEKDEHAVAEISGNRGLKVGRNIVTVVITAENGYKRTYTIEVTRDKATEPIKEEDKKDIPSVKLTDISKHWANEAILNLLEKGIVSGYTDNTFKPDNKITRAEVAVLLIKVKGIVPGTSKGLDFKDWNKVPSWAAGYLMEAVNKKIMGGYPDKTIGAEREITRAEAIVMILKAFEKEPSDYKLAGFKDSAKLPKWASGYISTAFGLGFIKGYADGTIKPNNRITRAEVAWIIFKAMESAKAPK</sequence>
<dbReference type="EMBL" id="LGTC01000001">
    <property type="protein sequence ID" value="KNY25392.1"/>
    <property type="molecule type" value="Genomic_DNA"/>
</dbReference>